<keyword evidence="4" id="KW-0915">Sodium</keyword>
<dbReference type="EMBL" id="GFTR01002730">
    <property type="protein sequence ID" value="JAW13696.1"/>
    <property type="molecule type" value="Transcribed_RNA"/>
</dbReference>
<protein>
    <submittedName>
        <fullName evidence="8">Putative sodium/solute symporter</fullName>
    </submittedName>
</protein>
<sequence length="163" mass="17812">MFIPWANSKGAIAGSVAGLLAVTWIAMGAQLAVARGDISFPGKVVTVDHCPANMTLPELNSTRFGNPGYGTQVYIAESVPMLYRISYLYFPPIGLLVSLIVGLTVSIITGGQDLDELDPELIIPQLRWLIPHAKRKTANVPVELYHPININEFHTEKQAEMLN</sequence>
<name>A0A224XMH4_9HEMI</name>
<evidence type="ECO:0000256" key="5">
    <source>
        <dbReference type="ARBA" id="ARBA00023065"/>
    </source>
</evidence>
<dbReference type="Gene3D" id="1.20.1730.10">
    <property type="entry name" value="Sodium/glucose cotransporter"/>
    <property type="match status" value="1"/>
</dbReference>
<evidence type="ECO:0000256" key="7">
    <source>
        <dbReference type="SAM" id="Phobius"/>
    </source>
</evidence>
<evidence type="ECO:0000256" key="1">
    <source>
        <dbReference type="ARBA" id="ARBA00004651"/>
    </source>
</evidence>
<evidence type="ECO:0000256" key="3">
    <source>
        <dbReference type="ARBA" id="ARBA00022475"/>
    </source>
</evidence>
<evidence type="ECO:0000256" key="6">
    <source>
        <dbReference type="ARBA" id="ARBA00023201"/>
    </source>
</evidence>
<reference evidence="8" key="1">
    <citation type="journal article" date="2018" name="PLoS Negl. Trop. Dis.">
        <title>An insight into the salivary gland and fat body transcriptome of Panstrongylus lignarius (Hemiptera: Heteroptera), the main vector of Chagas disease in Peru.</title>
        <authorList>
            <person name="Nevoa J.C."/>
            <person name="Mendes M.T."/>
            <person name="da Silva M.V."/>
            <person name="Soares S.C."/>
            <person name="Oliveira C.J.F."/>
            <person name="Ribeiro J.M.C."/>
        </authorList>
    </citation>
    <scope>NUCLEOTIDE SEQUENCE</scope>
</reference>
<keyword evidence="7" id="KW-0472">Membrane</keyword>
<dbReference type="GO" id="GO:0015293">
    <property type="term" value="F:symporter activity"/>
    <property type="evidence" value="ECO:0007669"/>
    <property type="project" value="TreeGrafter"/>
</dbReference>
<feature type="transmembrane region" description="Helical" evidence="7">
    <location>
        <begin position="87"/>
        <end position="108"/>
    </location>
</feature>
<dbReference type="InterPro" id="IPR051163">
    <property type="entry name" value="Sodium:Solute_Symporter_SSF"/>
</dbReference>
<organism evidence="8">
    <name type="scientific">Panstrongylus lignarius</name>
    <dbReference type="NCBI Taxonomy" id="156445"/>
    <lineage>
        <taxon>Eukaryota</taxon>
        <taxon>Metazoa</taxon>
        <taxon>Ecdysozoa</taxon>
        <taxon>Arthropoda</taxon>
        <taxon>Hexapoda</taxon>
        <taxon>Insecta</taxon>
        <taxon>Pterygota</taxon>
        <taxon>Neoptera</taxon>
        <taxon>Paraneoptera</taxon>
        <taxon>Hemiptera</taxon>
        <taxon>Heteroptera</taxon>
        <taxon>Panheteroptera</taxon>
        <taxon>Cimicomorpha</taxon>
        <taxon>Reduviidae</taxon>
        <taxon>Triatominae</taxon>
        <taxon>Panstrongylus</taxon>
    </lineage>
</organism>
<comment type="subcellular location">
    <subcellularLocation>
        <location evidence="1">Cell membrane</location>
        <topology evidence="1">Multi-pass membrane protein</topology>
    </subcellularLocation>
</comment>
<keyword evidence="7" id="KW-1133">Transmembrane helix</keyword>
<dbReference type="GO" id="GO:0006814">
    <property type="term" value="P:sodium ion transport"/>
    <property type="evidence" value="ECO:0007669"/>
    <property type="project" value="UniProtKB-KW"/>
</dbReference>
<dbReference type="InterPro" id="IPR038377">
    <property type="entry name" value="Na/Glc_symporter_sf"/>
</dbReference>
<proteinExistence type="predicted"/>
<keyword evidence="5" id="KW-0406">Ion transport</keyword>
<keyword evidence="6" id="KW-0739">Sodium transport</keyword>
<dbReference type="GO" id="GO:0005886">
    <property type="term" value="C:plasma membrane"/>
    <property type="evidence" value="ECO:0007669"/>
    <property type="project" value="UniProtKB-SubCell"/>
</dbReference>
<evidence type="ECO:0000313" key="8">
    <source>
        <dbReference type="EMBL" id="JAW13696.1"/>
    </source>
</evidence>
<evidence type="ECO:0000256" key="2">
    <source>
        <dbReference type="ARBA" id="ARBA00022448"/>
    </source>
</evidence>
<dbReference type="PANTHER" id="PTHR42985:SF39">
    <property type="entry name" value="GH10366P"/>
    <property type="match status" value="1"/>
</dbReference>
<dbReference type="PANTHER" id="PTHR42985">
    <property type="entry name" value="SODIUM-COUPLED MONOCARBOXYLATE TRANSPORTER"/>
    <property type="match status" value="1"/>
</dbReference>
<dbReference type="AlphaFoldDB" id="A0A224XMH4"/>
<accession>A0A224XMH4</accession>
<keyword evidence="7" id="KW-0812">Transmembrane</keyword>
<keyword evidence="2" id="KW-0813">Transport</keyword>
<evidence type="ECO:0000256" key="4">
    <source>
        <dbReference type="ARBA" id="ARBA00023053"/>
    </source>
</evidence>
<keyword evidence="3" id="KW-1003">Cell membrane</keyword>